<organism evidence="10 11">
    <name type="scientific">Edaphobacter dinghuensis</name>
    <dbReference type="NCBI Taxonomy" id="1560005"/>
    <lineage>
        <taxon>Bacteria</taxon>
        <taxon>Pseudomonadati</taxon>
        <taxon>Acidobacteriota</taxon>
        <taxon>Terriglobia</taxon>
        <taxon>Terriglobales</taxon>
        <taxon>Acidobacteriaceae</taxon>
        <taxon>Edaphobacter</taxon>
    </lineage>
</organism>
<keyword evidence="8" id="KW-0732">Signal</keyword>
<dbReference type="EMBL" id="BMGT01000003">
    <property type="protein sequence ID" value="GGG81916.1"/>
    <property type="molecule type" value="Genomic_DNA"/>
</dbReference>
<keyword evidence="4 5" id="KW-0413">Isomerase</keyword>
<evidence type="ECO:0000256" key="8">
    <source>
        <dbReference type="SAM" id="SignalP"/>
    </source>
</evidence>
<feature type="signal peptide" evidence="8">
    <location>
        <begin position="1"/>
        <end position="18"/>
    </location>
</feature>
<comment type="similarity">
    <text evidence="2 6">Belongs to the FKBP-type PPIase family.</text>
</comment>
<dbReference type="SUPFAM" id="SSF54534">
    <property type="entry name" value="FKBP-like"/>
    <property type="match status" value="1"/>
</dbReference>
<evidence type="ECO:0000256" key="6">
    <source>
        <dbReference type="RuleBase" id="RU003915"/>
    </source>
</evidence>
<evidence type="ECO:0000256" key="7">
    <source>
        <dbReference type="SAM" id="MobiDB-lite"/>
    </source>
</evidence>
<dbReference type="RefSeq" id="WP_188554699.1">
    <property type="nucleotide sequence ID" value="NZ_BMGT01000003.1"/>
</dbReference>
<evidence type="ECO:0000313" key="11">
    <source>
        <dbReference type="Proteomes" id="UP000647241"/>
    </source>
</evidence>
<feature type="domain" description="PPIase FKBP-type" evidence="9">
    <location>
        <begin position="70"/>
        <end position="160"/>
    </location>
</feature>
<dbReference type="Gene3D" id="3.10.50.40">
    <property type="match status" value="1"/>
</dbReference>
<feature type="region of interest" description="Disordered" evidence="7">
    <location>
        <begin position="160"/>
        <end position="198"/>
    </location>
</feature>
<evidence type="ECO:0000313" key="10">
    <source>
        <dbReference type="EMBL" id="GGG81916.1"/>
    </source>
</evidence>
<dbReference type="AlphaFoldDB" id="A0A917HKV0"/>
<dbReference type="FunFam" id="3.10.50.40:FF:000006">
    <property type="entry name" value="Peptidyl-prolyl cis-trans isomerase"/>
    <property type="match status" value="1"/>
</dbReference>
<name>A0A917HKV0_9BACT</name>
<keyword evidence="11" id="KW-1185">Reference proteome</keyword>
<gene>
    <name evidence="10" type="ORF">GCM10011585_26770</name>
</gene>
<reference evidence="10" key="1">
    <citation type="journal article" date="2014" name="Int. J. Syst. Evol. Microbiol.">
        <title>Complete genome sequence of Corynebacterium casei LMG S-19264T (=DSM 44701T), isolated from a smear-ripened cheese.</title>
        <authorList>
            <consortium name="US DOE Joint Genome Institute (JGI-PGF)"/>
            <person name="Walter F."/>
            <person name="Albersmeier A."/>
            <person name="Kalinowski J."/>
            <person name="Ruckert C."/>
        </authorList>
    </citation>
    <scope>NUCLEOTIDE SEQUENCE</scope>
    <source>
        <strain evidence="10">CGMCC 1.12997</strain>
    </source>
</reference>
<evidence type="ECO:0000256" key="5">
    <source>
        <dbReference type="PROSITE-ProRule" id="PRU00277"/>
    </source>
</evidence>
<comment type="caution">
    <text evidence="10">The sequence shown here is derived from an EMBL/GenBank/DDBJ whole genome shotgun (WGS) entry which is preliminary data.</text>
</comment>
<dbReference type="PANTHER" id="PTHR43811:SF19">
    <property type="entry name" value="39 KDA FK506-BINDING NUCLEAR PROTEIN"/>
    <property type="match status" value="1"/>
</dbReference>
<dbReference type="GO" id="GO:0003755">
    <property type="term" value="F:peptidyl-prolyl cis-trans isomerase activity"/>
    <property type="evidence" value="ECO:0007669"/>
    <property type="project" value="UniProtKB-UniRule"/>
</dbReference>
<accession>A0A917HKV0</accession>
<sequence length="198" mass="21403">MKPIFSSLVLLVAVSATAQTTTHKAAAVVHHHTATTAVSKIPRVPGIPKTLYTLKYVDIVVGKGALAEPHKWYTVRYTGWLTDGTKFDSSYDHPGGAPITFPYGAKRVIIGWDTGFEGMHVGGKRRLYIPYQLAYGELGRPPVIPAKANLVFDVELVAMSDNPPEQPAPTPTPSEQPSQQTNPAPATQLQTSPHPESL</sequence>
<feature type="compositionally biased region" description="Pro residues" evidence="7">
    <location>
        <begin position="164"/>
        <end position="174"/>
    </location>
</feature>
<evidence type="ECO:0000256" key="3">
    <source>
        <dbReference type="ARBA" id="ARBA00023110"/>
    </source>
</evidence>
<dbReference type="PANTHER" id="PTHR43811">
    <property type="entry name" value="FKBP-TYPE PEPTIDYL-PROLYL CIS-TRANS ISOMERASE FKPA"/>
    <property type="match status" value="1"/>
</dbReference>
<evidence type="ECO:0000256" key="2">
    <source>
        <dbReference type="ARBA" id="ARBA00006577"/>
    </source>
</evidence>
<evidence type="ECO:0000256" key="1">
    <source>
        <dbReference type="ARBA" id="ARBA00000971"/>
    </source>
</evidence>
<dbReference type="EC" id="5.2.1.8" evidence="6"/>
<dbReference type="Proteomes" id="UP000647241">
    <property type="component" value="Unassembled WGS sequence"/>
</dbReference>
<dbReference type="InterPro" id="IPR001179">
    <property type="entry name" value="PPIase_FKBP_dom"/>
</dbReference>
<comment type="catalytic activity">
    <reaction evidence="1 5 6">
        <text>[protein]-peptidylproline (omega=180) = [protein]-peptidylproline (omega=0)</text>
        <dbReference type="Rhea" id="RHEA:16237"/>
        <dbReference type="Rhea" id="RHEA-COMP:10747"/>
        <dbReference type="Rhea" id="RHEA-COMP:10748"/>
        <dbReference type="ChEBI" id="CHEBI:83833"/>
        <dbReference type="ChEBI" id="CHEBI:83834"/>
        <dbReference type="EC" id="5.2.1.8"/>
    </reaction>
</comment>
<evidence type="ECO:0000259" key="9">
    <source>
        <dbReference type="PROSITE" id="PS50059"/>
    </source>
</evidence>
<protein>
    <recommendedName>
        <fullName evidence="6">Peptidyl-prolyl cis-trans isomerase</fullName>
        <ecNumber evidence="6">5.2.1.8</ecNumber>
    </recommendedName>
</protein>
<feature type="chain" id="PRO_5037344882" description="Peptidyl-prolyl cis-trans isomerase" evidence="8">
    <location>
        <begin position="19"/>
        <end position="198"/>
    </location>
</feature>
<keyword evidence="3 5" id="KW-0697">Rotamase</keyword>
<reference evidence="10" key="2">
    <citation type="submission" date="2020-09" db="EMBL/GenBank/DDBJ databases">
        <authorList>
            <person name="Sun Q."/>
            <person name="Zhou Y."/>
        </authorList>
    </citation>
    <scope>NUCLEOTIDE SEQUENCE</scope>
    <source>
        <strain evidence="10">CGMCC 1.12997</strain>
    </source>
</reference>
<dbReference type="Pfam" id="PF00254">
    <property type="entry name" value="FKBP_C"/>
    <property type="match status" value="1"/>
</dbReference>
<dbReference type="PROSITE" id="PS50059">
    <property type="entry name" value="FKBP_PPIASE"/>
    <property type="match status" value="1"/>
</dbReference>
<evidence type="ECO:0000256" key="4">
    <source>
        <dbReference type="ARBA" id="ARBA00023235"/>
    </source>
</evidence>
<proteinExistence type="inferred from homology"/>
<dbReference type="InterPro" id="IPR046357">
    <property type="entry name" value="PPIase_dom_sf"/>
</dbReference>
<feature type="compositionally biased region" description="Polar residues" evidence="7">
    <location>
        <begin position="184"/>
        <end position="198"/>
    </location>
</feature>